<dbReference type="RefSeq" id="WP_037276621.1">
    <property type="nucleotide sequence ID" value="NZ_KN293991.1"/>
</dbReference>
<feature type="compositionally biased region" description="Gly residues" evidence="3">
    <location>
        <begin position="668"/>
        <end position="680"/>
    </location>
</feature>
<dbReference type="InterPro" id="IPR011049">
    <property type="entry name" value="Serralysin-like_metalloprot_C"/>
</dbReference>
<gene>
    <name evidence="4" type="ORF">rosmuc_00461</name>
</gene>
<evidence type="ECO:0000256" key="1">
    <source>
        <dbReference type="ARBA" id="ARBA00004613"/>
    </source>
</evidence>
<dbReference type="Proteomes" id="UP000030021">
    <property type="component" value="Unassembled WGS sequence"/>
</dbReference>
<dbReference type="InterPro" id="IPR050557">
    <property type="entry name" value="RTX_toxin/Mannuronan_C5-epim"/>
</dbReference>
<name>A0A0A0HV10_9RHOB</name>
<dbReference type="STRING" id="215743.ROSMUCSMR3_01819"/>
<feature type="compositionally biased region" description="Low complexity" evidence="3">
    <location>
        <begin position="583"/>
        <end position="592"/>
    </location>
</feature>
<dbReference type="PANTHER" id="PTHR38340">
    <property type="entry name" value="S-LAYER PROTEIN"/>
    <property type="match status" value="1"/>
</dbReference>
<feature type="region of interest" description="Disordered" evidence="3">
    <location>
        <begin position="562"/>
        <end position="609"/>
    </location>
</feature>
<accession>A0A0A0HV10</accession>
<dbReference type="PRINTS" id="PR00313">
    <property type="entry name" value="CABNDNGRPT"/>
</dbReference>
<dbReference type="PANTHER" id="PTHR38340:SF1">
    <property type="entry name" value="S-LAYER PROTEIN"/>
    <property type="match status" value="1"/>
</dbReference>
<dbReference type="InterPro" id="IPR018511">
    <property type="entry name" value="Hemolysin-typ_Ca-bd_CS"/>
</dbReference>
<evidence type="ECO:0000256" key="3">
    <source>
        <dbReference type="SAM" id="MobiDB-lite"/>
    </source>
</evidence>
<dbReference type="AlphaFoldDB" id="A0A0A0HV10"/>
<evidence type="ECO:0000313" key="5">
    <source>
        <dbReference type="Proteomes" id="UP000030021"/>
    </source>
</evidence>
<dbReference type="PATRIC" id="fig|1288298.3.peg.460"/>
<dbReference type="eggNOG" id="COG2931">
    <property type="taxonomic scope" value="Bacteria"/>
</dbReference>
<keyword evidence="2" id="KW-0964">Secreted</keyword>
<dbReference type="EMBL" id="AONH01000001">
    <property type="protein sequence ID" value="KGM89863.1"/>
    <property type="molecule type" value="Genomic_DNA"/>
</dbReference>
<dbReference type="GO" id="GO:0005576">
    <property type="term" value="C:extracellular region"/>
    <property type="evidence" value="ECO:0007669"/>
    <property type="project" value="UniProtKB-SubCell"/>
</dbReference>
<dbReference type="OrthoDB" id="7727094at2"/>
<comment type="subcellular location">
    <subcellularLocation>
        <location evidence="1">Secreted</location>
    </subcellularLocation>
</comment>
<dbReference type="GO" id="GO:0005509">
    <property type="term" value="F:calcium ion binding"/>
    <property type="evidence" value="ECO:0007669"/>
    <property type="project" value="InterPro"/>
</dbReference>
<evidence type="ECO:0000256" key="2">
    <source>
        <dbReference type="ARBA" id="ARBA00022525"/>
    </source>
</evidence>
<dbReference type="Gene3D" id="2.150.10.10">
    <property type="entry name" value="Serralysin-like metalloprotease, C-terminal"/>
    <property type="match status" value="6"/>
</dbReference>
<reference evidence="4 5" key="1">
    <citation type="submission" date="2013-01" db="EMBL/GenBank/DDBJ databases">
        <authorList>
            <person name="Fiebig A."/>
            <person name="Goeker M."/>
            <person name="Klenk H.-P.P."/>
        </authorList>
    </citation>
    <scope>NUCLEOTIDE SEQUENCE [LARGE SCALE GENOMIC DNA]</scope>
    <source>
        <strain evidence="4 5">DSM 17069</strain>
    </source>
</reference>
<proteinExistence type="predicted"/>
<dbReference type="Pfam" id="PF00353">
    <property type="entry name" value="HemolysinCabind"/>
    <property type="match status" value="7"/>
</dbReference>
<evidence type="ECO:0000313" key="4">
    <source>
        <dbReference type="EMBL" id="KGM89863.1"/>
    </source>
</evidence>
<comment type="caution">
    <text evidence="4">The sequence shown here is derived from an EMBL/GenBank/DDBJ whole genome shotgun (WGS) entry which is preliminary data.</text>
</comment>
<dbReference type="SUPFAM" id="SSF51120">
    <property type="entry name" value="beta-Roll"/>
    <property type="match status" value="5"/>
</dbReference>
<feature type="region of interest" description="Disordered" evidence="3">
    <location>
        <begin position="640"/>
        <end position="708"/>
    </location>
</feature>
<dbReference type="PROSITE" id="PS00330">
    <property type="entry name" value="HEMOLYSIN_CALCIUM"/>
    <property type="match status" value="2"/>
</dbReference>
<dbReference type="HOGENOM" id="CLU_303020_0_0_5"/>
<dbReference type="InterPro" id="IPR001343">
    <property type="entry name" value="Hemolysn_Ca-bd"/>
</dbReference>
<organism evidence="4 5">
    <name type="scientific">Roseovarius mucosus DSM 17069</name>
    <dbReference type="NCBI Taxonomy" id="1288298"/>
    <lineage>
        <taxon>Bacteria</taxon>
        <taxon>Pseudomonadati</taxon>
        <taxon>Pseudomonadota</taxon>
        <taxon>Alphaproteobacteria</taxon>
        <taxon>Rhodobacterales</taxon>
        <taxon>Roseobacteraceae</taxon>
        <taxon>Roseovarius</taxon>
    </lineage>
</organism>
<protein>
    <submittedName>
        <fullName evidence="4">Hemolysin-type calcium-binding repeat (2 copies)</fullName>
    </submittedName>
</protein>
<feature type="compositionally biased region" description="Gly residues" evidence="3">
    <location>
        <begin position="596"/>
        <end position="608"/>
    </location>
</feature>
<sequence length="834" mass="83269">MNLFTVSGIRVQYDGTPAGNAVAVAPTEFELAITGDVFNYRVLGLSSPEDLLPVIELNNDADVTVARLDGLDLTGDAGDPFELTLGFVQTTAGTLIVLGLFDEASDADYIFQIGGDPGVSLPTTLAGFNALESSITGGGAVTSGEFAPNQTIPLNGFDNTSVSVLPDGELFTGTDGNDTLLGGTGNDTLNGLDGDDELDGGPGNDLILTGNATPNGDFVGASTGNDTIDFSGNDGQNGFVVLGYGGLNAPISVAIDGAANTGTVNKGANGTDTLVNVELPLLAGNTNGGLQIVGTGGNDSFVVAPGADQWMALRPGAGVDSFTINGSGFVRLDFRNGNGIDINLATGQIANDGFGNAEVIGGTNSVWEVTGSGGNDRMIGSDADESFRYGGGTNNTVEGGGGTDRLRYDFGTVESVAVDLSTNSATGTLTGGGTFSDQISGFENVRGSFGNDILIGDGGANRLQGRSGDDRLVGGLGDDRIDGEDGSDTAVLAVNRADTRVSVINGGIQIISADGTDFFTSVEFFQFDDLLISADDLINGAGIPGEEIVGTDGDDSLIGTVNDDTLAGGDGNDNIDSGGGGNNNVSGSDGNDTLFGGPGDDSIGGGLGDDTIFGNDGNDVLGAGFGNDFVSGGNGNDVVAGGAGNDTLEGGEGNDSMSGSFGNDLIFGNGGADDIGGGTGRDTIDAGAGNDSVGGGEGDDSISGGDGNDFLAGGGRDDIIDGGAGNDTINAGAGNDQITGGTGADQFVFSSFFDGEADVITDFEDGIDEFFIRRIDPDTGLQNIDNGGNGLAGFVAAMNIIDTEAGAQMSVNGNTILVEGVTAAQLTVDDFQFL</sequence>